<dbReference type="SUPFAM" id="SSF52172">
    <property type="entry name" value="CheY-like"/>
    <property type="match status" value="1"/>
</dbReference>
<dbReference type="GO" id="GO:0006355">
    <property type="term" value="P:regulation of DNA-templated transcription"/>
    <property type="evidence" value="ECO:0007669"/>
    <property type="project" value="InterPro"/>
</dbReference>
<dbReference type="PRINTS" id="PR00038">
    <property type="entry name" value="HTHLUXR"/>
</dbReference>
<evidence type="ECO:0000256" key="1">
    <source>
        <dbReference type="ARBA" id="ARBA00022553"/>
    </source>
</evidence>
<dbReference type="InterPro" id="IPR000792">
    <property type="entry name" value="Tscrpt_reg_LuxR_C"/>
</dbReference>
<dbReference type="InterPro" id="IPR058245">
    <property type="entry name" value="NreC/VraR/RcsB-like_REC"/>
</dbReference>
<feature type="domain" description="Response regulatory" evidence="5">
    <location>
        <begin position="5"/>
        <end position="119"/>
    </location>
</feature>
<evidence type="ECO:0000313" key="7">
    <source>
        <dbReference type="Proteomes" id="UP000651057"/>
    </source>
</evidence>
<dbReference type="InterPro" id="IPR011006">
    <property type="entry name" value="CheY-like_superfamily"/>
</dbReference>
<dbReference type="PROSITE" id="PS50110">
    <property type="entry name" value="RESPONSE_REGULATORY"/>
    <property type="match status" value="1"/>
</dbReference>
<dbReference type="EMBL" id="JAERQJ010000003">
    <property type="protein sequence ID" value="MBL0683441.1"/>
    <property type="molecule type" value="Genomic_DNA"/>
</dbReference>
<keyword evidence="1 3" id="KW-0597">Phosphoprotein</keyword>
<accession>A0A937DB51</accession>
<dbReference type="Pfam" id="PF00196">
    <property type="entry name" value="GerE"/>
    <property type="match status" value="1"/>
</dbReference>
<dbReference type="GO" id="GO:0003677">
    <property type="term" value="F:DNA binding"/>
    <property type="evidence" value="ECO:0007669"/>
    <property type="project" value="UniProtKB-KW"/>
</dbReference>
<dbReference type="AlphaFoldDB" id="A0A937DB51"/>
<dbReference type="InterPro" id="IPR039420">
    <property type="entry name" value="WalR-like"/>
</dbReference>
<dbReference type="Gene3D" id="3.40.50.2300">
    <property type="match status" value="1"/>
</dbReference>
<dbReference type="SMART" id="SM00448">
    <property type="entry name" value="REC"/>
    <property type="match status" value="1"/>
</dbReference>
<organism evidence="6 7">
    <name type="scientific">Aquimarina mytili</name>
    <dbReference type="NCBI Taxonomy" id="874423"/>
    <lineage>
        <taxon>Bacteria</taxon>
        <taxon>Pseudomonadati</taxon>
        <taxon>Bacteroidota</taxon>
        <taxon>Flavobacteriia</taxon>
        <taxon>Flavobacteriales</taxon>
        <taxon>Flavobacteriaceae</taxon>
        <taxon>Aquimarina</taxon>
    </lineage>
</organism>
<evidence type="ECO:0000256" key="3">
    <source>
        <dbReference type="PROSITE-ProRule" id="PRU00169"/>
    </source>
</evidence>
<feature type="domain" description="HTH luxR-type" evidence="4">
    <location>
        <begin position="138"/>
        <end position="203"/>
    </location>
</feature>
<protein>
    <submittedName>
        <fullName evidence="6">Response regulator transcription factor</fullName>
    </submittedName>
</protein>
<dbReference type="PANTHER" id="PTHR43214">
    <property type="entry name" value="TWO-COMPONENT RESPONSE REGULATOR"/>
    <property type="match status" value="1"/>
</dbReference>
<reference evidence="6" key="1">
    <citation type="submission" date="2021-01" db="EMBL/GenBank/DDBJ databases">
        <authorList>
            <person name="Zhong Y.L."/>
        </authorList>
    </citation>
    <scope>NUCLEOTIDE SEQUENCE</scope>
    <source>
        <strain evidence="6">KCTC 23302</strain>
    </source>
</reference>
<dbReference type="Pfam" id="PF00072">
    <property type="entry name" value="Response_reg"/>
    <property type="match status" value="1"/>
</dbReference>
<keyword evidence="2" id="KW-0238">DNA-binding</keyword>
<evidence type="ECO:0000256" key="2">
    <source>
        <dbReference type="ARBA" id="ARBA00023125"/>
    </source>
</evidence>
<dbReference type="PANTHER" id="PTHR43214:SF43">
    <property type="entry name" value="TWO-COMPONENT RESPONSE REGULATOR"/>
    <property type="match status" value="1"/>
</dbReference>
<sequence length="209" mass="23405">MIKPKIFLADDHPLILEGNKVFLERNGFSVIGTAKNGNEAFNKISKLQPDIVILDMDMPIISGLEVAKALKAKKIGPKIIILTLFKKVELLKEIGNTIDGYILKEDALDEIINCIQIVTQGKTYASQKLQKGMFYNTMNTKTAKLTPTEKKILSLIDKNLTSAQIAERLFISGRTVEKHRSNIIHKLQLDSGHNALILWLQRNPDALDT</sequence>
<evidence type="ECO:0000259" key="5">
    <source>
        <dbReference type="PROSITE" id="PS50110"/>
    </source>
</evidence>
<dbReference type="InterPro" id="IPR016032">
    <property type="entry name" value="Sig_transdc_resp-reg_C-effctor"/>
</dbReference>
<dbReference type="CDD" id="cd06170">
    <property type="entry name" value="LuxR_C_like"/>
    <property type="match status" value="1"/>
</dbReference>
<dbReference type="SUPFAM" id="SSF46894">
    <property type="entry name" value="C-terminal effector domain of the bipartite response regulators"/>
    <property type="match status" value="1"/>
</dbReference>
<keyword evidence="7" id="KW-1185">Reference proteome</keyword>
<proteinExistence type="predicted"/>
<dbReference type="RefSeq" id="WP_201918453.1">
    <property type="nucleotide sequence ID" value="NZ_BAABAX010000005.1"/>
</dbReference>
<evidence type="ECO:0000259" key="4">
    <source>
        <dbReference type="PROSITE" id="PS50043"/>
    </source>
</evidence>
<name>A0A937DB51_9FLAO</name>
<dbReference type="InterPro" id="IPR001789">
    <property type="entry name" value="Sig_transdc_resp-reg_receiver"/>
</dbReference>
<gene>
    <name evidence="6" type="ORF">JJQ60_07930</name>
</gene>
<comment type="caution">
    <text evidence="6">The sequence shown here is derived from an EMBL/GenBank/DDBJ whole genome shotgun (WGS) entry which is preliminary data.</text>
</comment>
<feature type="modified residue" description="4-aspartylphosphate" evidence="3">
    <location>
        <position position="55"/>
    </location>
</feature>
<dbReference type="PROSITE" id="PS50043">
    <property type="entry name" value="HTH_LUXR_2"/>
    <property type="match status" value="1"/>
</dbReference>
<dbReference type="CDD" id="cd17535">
    <property type="entry name" value="REC_NarL-like"/>
    <property type="match status" value="1"/>
</dbReference>
<evidence type="ECO:0000313" key="6">
    <source>
        <dbReference type="EMBL" id="MBL0683441.1"/>
    </source>
</evidence>
<dbReference type="Proteomes" id="UP000651057">
    <property type="component" value="Unassembled WGS sequence"/>
</dbReference>
<dbReference type="SMART" id="SM00421">
    <property type="entry name" value="HTH_LUXR"/>
    <property type="match status" value="1"/>
</dbReference>
<dbReference type="GO" id="GO:0000160">
    <property type="term" value="P:phosphorelay signal transduction system"/>
    <property type="evidence" value="ECO:0007669"/>
    <property type="project" value="InterPro"/>
</dbReference>